<dbReference type="SMART" id="SM00829">
    <property type="entry name" value="PKS_ER"/>
    <property type="match status" value="1"/>
</dbReference>
<evidence type="ECO:0000256" key="3">
    <source>
        <dbReference type="ARBA" id="ARBA00022516"/>
    </source>
</evidence>
<dbReference type="VEuPathDB" id="TriTrypDB:TcIL3000_7_6040"/>
<dbReference type="InterPro" id="IPR051034">
    <property type="entry name" value="Mito_Enoyl-ACP_Reductase"/>
</dbReference>
<evidence type="ECO:0000256" key="11">
    <source>
        <dbReference type="ARBA" id="ARBA00038963"/>
    </source>
</evidence>
<comment type="subcellular location">
    <subcellularLocation>
        <location evidence="1">Mitochondrion</location>
    </subcellularLocation>
</comment>
<gene>
    <name evidence="14" type="ORF">TCIL3000_7_6040</name>
</gene>
<evidence type="ECO:0000256" key="9">
    <source>
        <dbReference type="ARBA" id="ARBA00023128"/>
    </source>
</evidence>
<dbReference type="Gene3D" id="3.90.180.10">
    <property type="entry name" value="Medium-chain alcohol dehydrogenases, catalytic domain"/>
    <property type="match status" value="1"/>
</dbReference>
<keyword evidence="5" id="KW-0521">NADP</keyword>
<evidence type="ECO:0000256" key="1">
    <source>
        <dbReference type="ARBA" id="ARBA00004173"/>
    </source>
</evidence>
<dbReference type="SUPFAM" id="SSF50129">
    <property type="entry name" value="GroES-like"/>
    <property type="match status" value="1"/>
</dbReference>
<sequence>MSRFSSRAWSYTRCGPISQVLSYETVEVVAKTDEVVVEVLQSPLHRVDAAIVNGSVLGRRRLQLPAFPRVGGSEGVGVVAAANPSSPVKEGDTVWVAPLNGLWATRVAVPAVMVHKIDPKTVSLAVNASNYLTAHRLITGFAPLQRGQTIVQNGGSSVTSLAVTALAKLLGLRVVTASTPGERFDAAKQRHVEYGGEVFEYNGKGAREMRQVLDSSEGAALYLNAVGGRHFDTFLGLLGRYGHAVSYGAQGGVGLMVSGSNFIFNEVTMEGFFLPSYLASLTYEERQTQLEMVLQQLSSIGFKYPTTVATSLEDMPKVWDKCFVQGGTKGVVVVKK</sequence>
<dbReference type="GO" id="GO:0005739">
    <property type="term" value="C:mitochondrion"/>
    <property type="evidence" value="ECO:0007669"/>
    <property type="project" value="UniProtKB-SubCell"/>
</dbReference>
<dbReference type="PANTHER" id="PTHR43981:SF2">
    <property type="entry name" value="ENOYL-[ACYL-CARRIER-PROTEIN] REDUCTASE, MITOCHONDRIAL"/>
    <property type="match status" value="1"/>
</dbReference>
<dbReference type="Gene3D" id="3.40.50.720">
    <property type="entry name" value="NAD(P)-binding Rossmann-like Domain"/>
    <property type="match status" value="1"/>
</dbReference>
<evidence type="ECO:0000256" key="8">
    <source>
        <dbReference type="ARBA" id="ARBA00023098"/>
    </source>
</evidence>
<evidence type="ECO:0000256" key="7">
    <source>
        <dbReference type="ARBA" id="ARBA00023002"/>
    </source>
</evidence>
<keyword evidence="8" id="KW-0443">Lipid metabolism</keyword>
<dbReference type="CDD" id="cd08290">
    <property type="entry name" value="ETR"/>
    <property type="match status" value="1"/>
</dbReference>
<comment type="similarity">
    <text evidence="2">Belongs to the zinc-containing alcohol dehydrogenase family. Quinone oxidoreductase subfamily.</text>
</comment>
<dbReference type="FunFam" id="3.40.50.720:FF:000892">
    <property type="entry name" value="Nuclear receptor binding factor-like protein"/>
    <property type="match status" value="1"/>
</dbReference>
<dbReference type="InterPro" id="IPR011032">
    <property type="entry name" value="GroES-like_sf"/>
</dbReference>
<dbReference type="GO" id="GO:0141148">
    <property type="term" value="F:enoyl-[acyl-carrier-protein] reductase (NADPH) activity"/>
    <property type="evidence" value="ECO:0007669"/>
    <property type="project" value="UniProtKB-EC"/>
</dbReference>
<protein>
    <recommendedName>
        <fullName evidence="11">enoyl-[acyl-carrier-protein] reductase</fullName>
        <ecNumber evidence="11">1.3.1.104</ecNumber>
    </recommendedName>
</protein>
<reference evidence="14" key="1">
    <citation type="journal article" date="2012" name="Proc. Natl. Acad. Sci. U.S.A.">
        <title>Antigenic diversity is generated by distinct evolutionary mechanisms in African trypanosome species.</title>
        <authorList>
            <person name="Jackson A.P."/>
            <person name="Berry A."/>
            <person name="Aslett M."/>
            <person name="Allison H.C."/>
            <person name="Burton P."/>
            <person name="Vavrova-Anderson J."/>
            <person name="Brown R."/>
            <person name="Browne H."/>
            <person name="Corton N."/>
            <person name="Hauser H."/>
            <person name="Gamble J."/>
            <person name="Gilderthorp R."/>
            <person name="Marcello L."/>
            <person name="McQuillan J."/>
            <person name="Otto T.D."/>
            <person name="Quail M.A."/>
            <person name="Sanders M.J."/>
            <person name="van Tonder A."/>
            <person name="Ginger M.L."/>
            <person name="Field M.C."/>
            <person name="Barry J.D."/>
            <person name="Hertz-Fowler C."/>
            <person name="Berriman M."/>
        </authorList>
    </citation>
    <scope>NUCLEOTIDE SEQUENCE</scope>
    <source>
        <strain evidence="14">IL3000</strain>
    </source>
</reference>
<evidence type="ECO:0000256" key="4">
    <source>
        <dbReference type="ARBA" id="ARBA00022832"/>
    </source>
</evidence>
<comment type="catalytic activity">
    <reaction evidence="12">
        <text>a 2,3-saturated acyl-[ACP] + NADP(+) = a (2E)-enoyl-[ACP] + NADPH + H(+)</text>
        <dbReference type="Rhea" id="RHEA:22564"/>
        <dbReference type="Rhea" id="RHEA-COMP:9925"/>
        <dbReference type="Rhea" id="RHEA-COMP:9926"/>
        <dbReference type="ChEBI" id="CHEBI:15378"/>
        <dbReference type="ChEBI" id="CHEBI:57783"/>
        <dbReference type="ChEBI" id="CHEBI:58349"/>
        <dbReference type="ChEBI" id="CHEBI:78784"/>
        <dbReference type="ChEBI" id="CHEBI:78785"/>
        <dbReference type="EC" id="1.3.1.104"/>
    </reaction>
</comment>
<dbReference type="EMBL" id="HE575320">
    <property type="protein sequence ID" value="CCC91790.1"/>
    <property type="molecule type" value="Genomic_DNA"/>
</dbReference>
<dbReference type="InterPro" id="IPR013149">
    <property type="entry name" value="ADH-like_C"/>
</dbReference>
<evidence type="ECO:0000259" key="13">
    <source>
        <dbReference type="SMART" id="SM00829"/>
    </source>
</evidence>
<name>G0UQX9_TRYCI</name>
<dbReference type="Pfam" id="PF08240">
    <property type="entry name" value="ADH_N"/>
    <property type="match status" value="1"/>
</dbReference>
<dbReference type="InterPro" id="IPR020843">
    <property type="entry name" value="ER"/>
</dbReference>
<keyword evidence="9" id="KW-0496">Mitochondrion</keyword>
<dbReference type="SUPFAM" id="SSF51735">
    <property type="entry name" value="NAD(P)-binding Rossmann-fold domains"/>
    <property type="match status" value="1"/>
</dbReference>
<evidence type="ECO:0000256" key="12">
    <source>
        <dbReference type="ARBA" id="ARBA00048843"/>
    </source>
</evidence>
<dbReference type="FunFam" id="3.90.180.10:FF:000040">
    <property type="entry name" value="Nuclear receptor binding factor-like protein"/>
    <property type="match status" value="1"/>
</dbReference>
<feature type="domain" description="Enoyl reductase (ER)" evidence="13">
    <location>
        <begin position="15"/>
        <end position="334"/>
    </location>
</feature>
<keyword evidence="4" id="KW-0276">Fatty acid metabolism</keyword>
<dbReference type="EC" id="1.3.1.104" evidence="11"/>
<dbReference type="InterPro" id="IPR036291">
    <property type="entry name" value="NAD(P)-bd_dom_sf"/>
</dbReference>
<keyword evidence="7" id="KW-0560">Oxidoreductase</keyword>
<dbReference type="GO" id="GO:0006633">
    <property type="term" value="P:fatty acid biosynthetic process"/>
    <property type="evidence" value="ECO:0007669"/>
    <property type="project" value="UniProtKB-KW"/>
</dbReference>
<evidence type="ECO:0000256" key="2">
    <source>
        <dbReference type="ARBA" id="ARBA00010371"/>
    </source>
</evidence>
<keyword evidence="3" id="KW-0444">Lipid biosynthesis</keyword>
<evidence type="ECO:0000256" key="5">
    <source>
        <dbReference type="ARBA" id="ARBA00022857"/>
    </source>
</evidence>
<dbReference type="PANTHER" id="PTHR43981">
    <property type="entry name" value="ENOYL-[ACYL-CARRIER-PROTEIN] REDUCTASE, MITOCHONDRIAL"/>
    <property type="match status" value="1"/>
</dbReference>
<proteinExistence type="inferred from homology"/>
<evidence type="ECO:0000256" key="10">
    <source>
        <dbReference type="ARBA" id="ARBA00023160"/>
    </source>
</evidence>
<evidence type="ECO:0000256" key="6">
    <source>
        <dbReference type="ARBA" id="ARBA00022946"/>
    </source>
</evidence>
<dbReference type="InterPro" id="IPR013154">
    <property type="entry name" value="ADH-like_N"/>
</dbReference>
<organism evidence="14">
    <name type="scientific">Trypanosoma congolense (strain IL3000)</name>
    <dbReference type="NCBI Taxonomy" id="1068625"/>
    <lineage>
        <taxon>Eukaryota</taxon>
        <taxon>Discoba</taxon>
        <taxon>Euglenozoa</taxon>
        <taxon>Kinetoplastea</taxon>
        <taxon>Metakinetoplastina</taxon>
        <taxon>Trypanosomatida</taxon>
        <taxon>Trypanosomatidae</taxon>
        <taxon>Trypanosoma</taxon>
        <taxon>Nannomonas</taxon>
    </lineage>
</organism>
<keyword evidence="6" id="KW-0809">Transit peptide</keyword>
<keyword evidence="10" id="KW-0275">Fatty acid biosynthesis</keyword>
<dbReference type="AlphaFoldDB" id="G0UQX9"/>
<dbReference type="Pfam" id="PF00107">
    <property type="entry name" value="ADH_zinc_N"/>
    <property type="match status" value="1"/>
</dbReference>
<accession>G0UQX9</accession>
<evidence type="ECO:0000313" key="14">
    <source>
        <dbReference type="EMBL" id="CCC91790.1"/>
    </source>
</evidence>